<dbReference type="EMBL" id="WQLB01000043">
    <property type="protein sequence ID" value="MVN89112.1"/>
    <property type="molecule type" value="Genomic_DNA"/>
</dbReference>
<dbReference type="Gene3D" id="1.10.10.10">
    <property type="entry name" value="Winged helix-like DNA-binding domain superfamily/Winged helix DNA-binding domain"/>
    <property type="match status" value="1"/>
</dbReference>
<keyword evidence="2" id="KW-1185">Reference proteome</keyword>
<gene>
    <name evidence="1" type="ORF">GO986_20435</name>
</gene>
<evidence type="ECO:0008006" key="3">
    <source>
        <dbReference type="Google" id="ProtNLM"/>
    </source>
</evidence>
<dbReference type="SUPFAM" id="SSF46785">
    <property type="entry name" value="Winged helix' DNA-binding domain"/>
    <property type="match status" value="1"/>
</dbReference>
<comment type="caution">
    <text evidence="1">The sequence shown here is derived from an EMBL/GenBank/DDBJ whole genome shotgun (WGS) entry which is preliminary data.</text>
</comment>
<accession>A0A7C9HU53</accession>
<sequence length="213" mass="23272">MSPTMFTATTSTQARLLQQVACLRLLAPLCQRSLSASEVAHLARVPLKATCHYLAQLVSAGLIVVEGTRPRTGRPVKIYRAVASGFRVPFTLTSHATIRELLDRVSGEFVQEVDLHLAKLFAADLQTDLLITPDGQGHLRTTLAPQNVQPDTSLPGALSLLSRCRLTPATQRELEGRLRDLTTWLTEQAAQQRQTLEAEPCLVGLLFTPAPES</sequence>
<evidence type="ECO:0000313" key="2">
    <source>
        <dbReference type="Proteomes" id="UP000483286"/>
    </source>
</evidence>
<protein>
    <recommendedName>
        <fullName evidence="3">ArsR family transcriptional regulator</fullName>
    </recommendedName>
</protein>
<name>A0A7C9HU53_9DEIO</name>
<organism evidence="1 2">
    <name type="scientific">Deinococcus arboris</name>
    <dbReference type="NCBI Taxonomy" id="2682977"/>
    <lineage>
        <taxon>Bacteria</taxon>
        <taxon>Thermotogati</taxon>
        <taxon>Deinococcota</taxon>
        <taxon>Deinococci</taxon>
        <taxon>Deinococcales</taxon>
        <taxon>Deinococcaceae</taxon>
        <taxon>Deinococcus</taxon>
    </lineage>
</organism>
<dbReference type="Proteomes" id="UP000483286">
    <property type="component" value="Unassembled WGS sequence"/>
</dbReference>
<proteinExistence type="predicted"/>
<dbReference type="AlphaFoldDB" id="A0A7C9HU53"/>
<evidence type="ECO:0000313" key="1">
    <source>
        <dbReference type="EMBL" id="MVN89112.1"/>
    </source>
</evidence>
<dbReference type="RefSeq" id="WP_157461374.1">
    <property type="nucleotide sequence ID" value="NZ_WQLB01000043.1"/>
</dbReference>
<dbReference type="InterPro" id="IPR036390">
    <property type="entry name" value="WH_DNA-bd_sf"/>
</dbReference>
<dbReference type="InterPro" id="IPR036388">
    <property type="entry name" value="WH-like_DNA-bd_sf"/>
</dbReference>
<reference evidence="1 2" key="1">
    <citation type="submission" date="2019-12" db="EMBL/GenBank/DDBJ databases">
        <title>Deinococcus sp. HMF7620 Genome sequencing and assembly.</title>
        <authorList>
            <person name="Kang H."/>
            <person name="Kim H."/>
            <person name="Joh K."/>
        </authorList>
    </citation>
    <scope>NUCLEOTIDE SEQUENCE [LARGE SCALE GENOMIC DNA]</scope>
    <source>
        <strain evidence="1 2">HMF7620</strain>
    </source>
</reference>